<dbReference type="InterPro" id="IPR018709">
    <property type="entry name" value="CoA_activase_DUF2229"/>
</dbReference>
<evidence type="ECO:0000313" key="2">
    <source>
        <dbReference type="EMBL" id="GAG73119.1"/>
    </source>
</evidence>
<evidence type="ECO:0000259" key="1">
    <source>
        <dbReference type="Pfam" id="PF09989"/>
    </source>
</evidence>
<reference evidence="2" key="1">
    <citation type="journal article" date="2014" name="Front. Microbiol.">
        <title>High frequency of phylogenetically diverse reductive dehalogenase-homologous genes in deep subseafloor sedimentary metagenomes.</title>
        <authorList>
            <person name="Kawai M."/>
            <person name="Futagami T."/>
            <person name="Toyoda A."/>
            <person name="Takaki Y."/>
            <person name="Nishi S."/>
            <person name="Hori S."/>
            <person name="Arai W."/>
            <person name="Tsubouchi T."/>
            <person name="Morono Y."/>
            <person name="Uchiyama I."/>
            <person name="Ito T."/>
            <person name="Fujiyama A."/>
            <person name="Inagaki F."/>
            <person name="Takami H."/>
        </authorList>
    </citation>
    <scope>NUCLEOTIDE SEQUENCE</scope>
    <source>
        <strain evidence="2">Expedition CK06-06</strain>
    </source>
</reference>
<feature type="non-terminal residue" evidence="2">
    <location>
        <position position="1"/>
    </location>
</feature>
<protein>
    <recommendedName>
        <fullName evidence="1">DUF2229 domain-containing protein</fullName>
    </recommendedName>
</protein>
<dbReference type="Gene3D" id="3.40.50.11900">
    <property type="match status" value="1"/>
</dbReference>
<dbReference type="EMBL" id="BART01000510">
    <property type="protein sequence ID" value="GAG73119.1"/>
    <property type="molecule type" value="Genomic_DNA"/>
</dbReference>
<organism evidence="2">
    <name type="scientific">marine sediment metagenome</name>
    <dbReference type="NCBI Taxonomy" id="412755"/>
    <lineage>
        <taxon>unclassified sequences</taxon>
        <taxon>metagenomes</taxon>
        <taxon>ecological metagenomes</taxon>
    </lineage>
</organism>
<gene>
    <name evidence="2" type="ORF">S01H4_02373</name>
</gene>
<sequence length="508" mass="58555">RKRPSIKKTYNCPWSQSLPYFINATIKRENYSVKFLEPKISFGEGIDKALRKVGHLLNEHISRIKKAIQVAQKKQYQFSEDLKKKGREVLNNLGGRKGFVIISRPYNGCDPGLNLDIVEKMRELEMLAIPMDLLDLDPSLISEDYPNMYWGYGQRILAAARQIKETDNLYPIYITNFGCGPDSFISKDFTEEMDRPFLELQVDEHSAEAGIITRLEAFLDSIQNRKIDQGKISKKFTLSILKDEERTIYIPYMDDHSYALKAALEALGKRAEVMPISDLESLREGQKYTTGRECYPCILTTGDMLKVINENGAKAKKIAFFMGTAQGPCRFGQYRAFQEQVLKRLGYSDIPIISLDSENSYGGYGVKFTKLAWEGIAAIDILRKAQRLIRADEVNKGETDKLYLKYRNRICKLISQERGLKNLMQEAANALGKVKTENRDKPVVTIVGEIYVRHNPYSNIFIINELERLGVKVELASMREWFMYTNQMHKELIWKDIISYFSILYHFI</sequence>
<dbReference type="PANTHER" id="PTHR32329:SF2">
    <property type="entry name" value="BIFUNCTIONAL PROTEIN [INCLUDES 2-HYDROXYACYL-COA DEHYDRATASE (N-TER) AND ITS ACTIVATOR DOMAIN (C_TERM)"/>
    <property type="match status" value="1"/>
</dbReference>
<dbReference type="PANTHER" id="PTHR32329">
    <property type="entry name" value="BIFUNCTIONAL PROTEIN [INCLUDES 2-HYDROXYACYL-COA DEHYDRATASE (N-TER) AND ITS ACTIVATOR DOMAIN (C_TERM)-RELATED"/>
    <property type="match status" value="1"/>
</dbReference>
<proteinExistence type="predicted"/>
<dbReference type="Pfam" id="PF09989">
    <property type="entry name" value="DUF2229"/>
    <property type="match status" value="1"/>
</dbReference>
<dbReference type="InterPro" id="IPR051805">
    <property type="entry name" value="Dehydratase_Activator_Redct"/>
</dbReference>
<accession>X0ZUM2</accession>
<comment type="caution">
    <text evidence="2">The sequence shown here is derived from an EMBL/GenBank/DDBJ whole genome shotgun (WGS) entry which is preliminary data.</text>
</comment>
<name>X0ZUM2_9ZZZZ</name>
<dbReference type="AlphaFoldDB" id="X0ZUM2"/>
<feature type="domain" description="DUF2229" evidence="1">
    <location>
        <begin position="7"/>
        <end position="133"/>
    </location>
</feature>